<proteinExistence type="predicted"/>
<protein>
    <submittedName>
        <fullName evidence="1">Uncharacterized protein</fullName>
    </submittedName>
</protein>
<organism evidence="1">
    <name type="scientific">Micrurus surinamensis</name>
    <name type="common">Surinam coral snake</name>
    <dbReference type="NCBI Taxonomy" id="129470"/>
    <lineage>
        <taxon>Eukaryota</taxon>
        <taxon>Metazoa</taxon>
        <taxon>Chordata</taxon>
        <taxon>Craniata</taxon>
        <taxon>Vertebrata</taxon>
        <taxon>Euteleostomi</taxon>
        <taxon>Lepidosauria</taxon>
        <taxon>Squamata</taxon>
        <taxon>Bifurcata</taxon>
        <taxon>Unidentata</taxon>
        <taxon>Episquamata</taxon>
        <taxon>Toxicofera</taxon>
        <taxon>Serpentes</taxon>
        <taxon>Colubroidea</taxon>
        <taxon>Elapidae</taxon>
        <taxon>Elapinae</taxon>
        <taxon>Micrurus</taxon>
    </lineage>
</organism>
<evidence type="ECO:0000313" key="1">
    <source>
        <dbReference type="EMBL" id="LAB61426.1"/>
    </source>
</evidence>
<reference evidence="1" key="1">
    <citation type="submission" date="2017-07" db="EMBL/GenBank/DDBJ databases">
        <authorList>
            <person name="Mikheyev A."/>
            <person name="Grau M."/>
        </authorList>
    </citation>
    <scope>NUCLEOTIDE SEQUENCE</scope>
    <source>
        <tissue evidence="1">Venom_gland</tissue>
    </source>
</reference>
<dbReference type="AlphaFoldDB" id="A0A2D4PVY1"/>
<name>A0A2D4PVY1_MICSU</name>
<reference evidence="1" key="2">
    <citation type="submission" date="2017-11" db="EMBL/GenBank/DDBJ databases">
        <title>Coralsnake Venomics: Analyses of Venom Gland Transcriptomes and Proteomes of Six Brazilian Taxa.</title>
        <authorList>
            <person name="Aird S.D."/>
            <person name="Jorge da Silva N."/>
            <person name="Qiu L."/>
            <person name="Villar-Briones A."/>
            <person name="Aparecida-Saddi V."/>
            <person name="Campos-Telles M.P."/>
            <person name="Grau M."/>
            <person name="Mikheyev A.S."/>
        </authorList>
    </citation>
    <scope>NUCLEOTIDE SEQUENCE</scope>
    <source>
        <tissue evidence="1">Venom_gland</tissue>
    </source>
</reference>
<sequence>MNGFPREWGPAVGKEKEGAVLPLRLHLQCHCPPAGAQGKADGFLYVSHKKQMLHMMDQGLQSNKIRGKLRIKRWGQISLINGSYNLSYIQAIQDQIKRF</sequence>
<dbReference type="EMBL" id="IACN01091789">
    <property type="protein sequence ID" value="LAB61426.1"/>
    <property type="molecule type" value="Transcribed_RNA"/>
</dbReference>
<accession>A0A2D4PVY1</accession>